<sequence>MNKDQMKKEEEISAEELEQVSGGMTTVEINTVKLHKDFSSLAVDSLQKVNNFDKH</sequence>
<protein>
    <submittedName>
        <fullName evidence="2">Uncharacterized protein</fullName>
    </submittedName>
</protein>
<comment type="caution">
    <text evidence="2">The sequence shown here is derived from an EMBL/GenBank/DDBJ whole genome shotgun (WGS) entry which is preliminary data.</text>
</comment>
<evidence type="ECO:0000256" key="1">
    <source>
        <dbReference type="SAM" id="MobiDB-lite"/>
    </source>
</evidence>
<dbReference type="AlphaFoldDB" id="A0A9D7F9L4"/>
<accession>A0A9D7F9L4</accession>
<dbReference type="EMBL" id="JADJNC010000001">
    <property type="protein sequence ID" value="MBK7421617.1"/>
    <property type="molecule type" value="Genomic_DNA"/>
</dbReference>
<reference evidence="2" key="1">
    <citation type="submission" date="2020-10" db="EMBL/GenBank/DDBJ databases">
        <title>Connecting structure to function with the recovery of over 1000 high-quality activated sludge metagenome-assembled genomes encoding full-length rRNA genes using long-read sequencing.</title>
        <authorList>
            <person name="Singleton C.M."/>
            <person name="Petriglieri F."/>
            <person name="Kristensen J.M."/>
            <person name="Kirkegaard R.H."/>
            <person name="Michaelsen T.Y."/>
            <person name="Andersen M.H."/>
            <person name="Karst S.M."/>
            <person name="Dueholm M.S."/>
            <person name="Nielsen P.H."/>
            <person name="Albertsen M."/>
        </authorList>
    </citation>
    <scope>NUCLEOTIDE SEQUENCE</scope>
    <source>
        <strain evidence="2">EsbW_18-Q3-R4-48_MAXAC.044</strain>
    </source>
</reference>
<name>A0A9D7F9L4_9RHOO</name>
<dbReference type="Proteomes" id="UP000886602">
    <property type="component" value="Unassembled WGS sequence"/>
</dbReference>
<proteinExistence type="predicted"/>
<feature type="region of interest" description="Disordered" evidence="1">
    <location>
        <begin position="1"/>
        <end position="21"/>
    </location>
</feature>
<organism evidence="2 3">
    <name type="scientific">Candidatus Propionivibrio dominans</name>
    <dbReference type="NCBI Taxonomy" id="2954373"/>
    <lineage>
        <taxon>Bacteria</taxon>
        <taxon>Pseudomonadati</taxon>
        <taxon>Pseudomonadota</taxon>
        <taxon>Betaproteobacteria</taxon>
        <taxon>Rhodocyclales</taxon>
        <taxon>Rhodocyclaceae</taxon>
        <taxon>Propionivibrio</taxon>
    </lineage>
</organism>
<evidence type="ECO:0000313" key="2">
    <source>
        <dbReference type="EMBL" id="MBK7421617.1"/>
    </source>
</evidence>
<gene>
    <name evidence="2" type="ORF">IPJ48_00150</name>
</gene>
<evidence type="ECO:0000313" key="3">
    <source>
        <dbReference type="Proteomes" id="UP000886602"/>
    </source>
</evidence>
<feature type="compositionally biased region" description="Basic and acidic residues" evidence="1">
    <location>
        <begin position="1"/>
        <end position="11"/>
    </location>
</feature>